<organism evidence="5 6">
    <name type="scientific">Sporomusa acidovorans (strain ATCC 49682 / DSM 3132 / Mol)</name>
    <dbReference type="NCBI Taxonomy" id="1123286"/>
    <lineage>
        <taxon>Bacteria</taxon>
        <taxon>Bacillati</taxon>
        <taxon>Bacillota</taxon>
        <taxon>Negativicutes</taxon>
        <taxon>Selenomonadales</taxon>
        <taxon>Sporomusaceae</taxon>
        <taxon>Sporomusa</taxon>
    </lineage>
</organism>
<dbReference type="Proteomes" id="UP000216052">
    <property type="component" value="Chromosome"/>
</dbReference>
<reference evidence="5" key="1">
    <citation type="submission" date="2024-05" db="EMBL/GenBank/DDBJ databases">
        <title>Isolation and characterization of Sporomusa carbonis sp. nov., a carboxydotrophic hydrogenogen in the genus of Sporomusa isolated from a charcoal burning pile.</title>
        <authorList>
            <person name="Boeer T."/>
            <person name="Rosenbaum F."/>
            <person name="Eysell L."/>
            <person name="Mueller V."/>
            <person name="Daniel R."/>
            <person name="Poehlein A."/>
        </authorList>
    </citation>
    <scope>NUCLEOTIDE SEQUENCE [LARGE SCALE GENOMIC DNA]</scope>
    <source>
        <strain evidence="5">DSM 3132</strain>
    </source>
</reference>
<evidence type="ECO:0000313" key="6">
    <source>
        <dbReference type="Proteomes" id="UP000216052"/>
    </source>
</evidence>
<evidence type="ECO:0000313" key="5">
    <source>
        <dbReference type="EMBL" id="XFO70702.1"/>
    </source>
</evidence>
<protein>
    <submittedName>
        <fullName evidence="5">(2R)-sulfolactate sulfo-lyase subunit beta</fullName>
        <ecNumber evidence="5">4.4.1.24</ecNumber>
    </submittedName>
</protein>
<dbReference type="EC" id="4.4.1.24" evidence="5"/>
<dbReference type="InterPro" id="IPR007392">
    <property type="entry name" value="GD_AH_second"/>
</dbReference>
<dbReference type="EMBL" id="CP155571">
    <property type="protein sequence ID" value="XFO70702.1"/>
    <property type="molecule type" value="Genomic_DNA"/>
</dbReference>
<dbReference type="PANTHER" id="PTHR30536:SF5">
    <property type="entry name" value="ALTRONATE DEHYDRATASE"/>
    <property type="match status" value="1"/>
</dbReference>
<sequence>MENFMGYRRADGTVGTRNYVGILSAVVCANEVVEAIAQKVQGTVRFTHHQGCCQTPIDIRQVNRILIALGKNPNLHSVIIVSLGCESTNLQEVVKGIREAGKRVEYLVIQETGGAAKTTAAGVLLAQEMVREASLQQREAFPISELVLGMKCGSSDTTSGLVPNPAIGVASDLIIAAGGTSVIGEITEFIGAEHIIASHAANKTVAKKILELVDRMEKRAMSVGEDIRGGQPTGGNIKGGLSTIEEKSLGSIAKAGSAPIQAVYEYGTRPTVHGLVVMDSPGREPEILTGLAAAGCNIIAFATGRGAPQGFPFVPVLKITGSRTAAEKMSDHIDINLSGVIDGTDTIPDAGKKVFDALLRVAAGGMTKAEISGYTNSMDIFMHGPVI</sequence>
<evidence type="ECO:0000256" key="2">
    <source>
        <dbReference type="ARBA" id="ARBA00023239"/>
    </source>
</evidence>
<keyword evidence="2 5" id="KW-0456">Lyase</keyword>
<comment type="similarity">
    <text evidence="1">Belongs to the UxaA family.</text>
</comment>
<dbReference type="Pfam" id="PF04295">
    <property type="entry name" value="GD_AH_second"/>
    <property type="match status" value="1"/>
</dbReference>
<dbReference type="PANTHER" id="PTHR30536">
    <property type="entry name" value="ALTRONATE/GALACTARATE DEHYDRATASE"/>
    <property type="match status" value="1"/>
</dbReference>
<name>A0ABZ3IX99_SPOA4</name>
<dbReference type="RefSeq" id="WP_093796360.1">
    <property type="nucleotide sequence ID" value="NZ_CP155571.1"/>
</dbReference>
<dbReference type="Pfam" id="PF20629">
    <property type="entry name" value="GD_AH_C"/>
    <property type="match status" value="1"/>
</dbReference>
<keyword evidence="6" id="KW-1185">Reference proteome</keyword>
<evidence type="ECO:0000259" key="3">
    <source>
        <dbReference type="Pfam" id="PF04295"/>
    </source>
</evidence>
<dbReference type="InterPro" id="IPR048332">
    <property type="entry name" value="GD_AH_C"/>
</dbReference>
<evidence type="ECO:0000259" key="4">
    <source>
        <dbReference type="Pfam" id="PF20629"/>
    </source>
</evidence>
<evidence type="ECO:0000256" key="1">
    <source>
        <dbReference type="ARBA" id="ARBA00010986"/>
    </source>
</evidence>
<proteinExistence type="inferred from homology"/>
<gene>
    <name evidence="5" type="primary">suyB_1</name>
    <name evidence="5" type="ORF">SPACI_007010</name>
</gene>
<dbReference type="GO" id="GO:0034010">
    <property type="term" value="F:sulfolactate sulfo-lyase activity"/>
    <property type="evidence" value="ECO:0007669"/>
    <property type="project" value="UniProtKB-EC"/>
</dbReference>
<dbReference type="InterPro" id="IPR052172">
    <property type="entry name" value="UxaA_altronate/galactarate_dh"/>
</dbReference>
<feature type="domain" description="D-galactarate/Altronate dehydratase C-terminal" evidence="4">
    <location>
        <begin position="143"/>
        <end position="378"/>
    </location>
</feature>
<feature type="domain" description="D-galactarate/Altronate dehydratase second" evidence="3">
    <location>
        <begin position="6"/>
        <end position="134"/>
    </location>
</feature>
<accession>A0ABZ3IX99</accession>